<dbReference type="SMART" id="SM00490">
    <property type="entry name" value="HELICc"/>
    <property type="match status" value="1"/>
</dbReference>
<feature type="compositionally biased region" description="Low complexity" evidence="2">
    <location>
        <begin position="62"/>
        <end position="74"/>
    </location>
</feature>
<evidence type="ECO:0000256" key="2">
    <source>
        <dbReference type="SAM" id="MobiDB-lite"/>
    </source>
</evidence>
<comment type="caution">
    <text evidence="5">The sequence shown here is derived from an EMBL/GenBank/DDBJ whole genome shotgun (WGS) entry which is preliminary data.</text>
</comment>
<dbReference type="CDD" id="cd18793">
    <property type="entry name" value="SF2_C_SNF"/>
    <property type="match status" value="1"/>
</dbReference>
<dbReference type="GO" id="GO:0031297">
    <property type="term" value="P:replication fork processing"/>
    <property type="evidence" value="ECO:0007669"/>
    <property type="project" value="TreeGrafter"/>
</dbReference>
<feature type="compositionally biased region" description="Basic and acidic residues" evidence="2">
    <location>
        <begin position="747"/>
        <end position="773"/>
    </location>
</feature>
<evidence type="ECO:0008006" key="7">
    <source>
        <dbReference type="Google" id="ProtNLM"/>
    </source>
</evidence>
<evidence type="ECO:0000259" key="4">
    <source>
        <dbReference type="PROSITE" id="PS51194"/>
    </source>
</evidence>
<dbReference type="PROSITE" id="PS51194">
    <property type="entry name" value="HELICASE_CTER"/>
    <property type="match status" value="1"/>
</dbReference>
<dbReference type="Gene3D" id="3.40.50.300">
    <property type="entry name" value="P-loop containing nucleotide triphosphate hydrolases"/>
    <property type="match status" value="1"/>
</dbReference>
<dbReference type="Gene3D" id="3.40.50.10810">
    <property type="entry name" value="Tandem AAA-ATPase domain"/>
    <property type="match status" value="1"/>
</dbReference>
<dbReference type="InterPro" id="IPR049730">
    <property type="entry name" value="SNF2/RAD54-like_C"/>
</dbReference>
<feature type="compositionally biased region" description="Basic and acidic residues" evidence="2">
    <location>
        <begin position="1"/>
        <end position="57"/>
    </location>
</feature>
<dbReference type="PROSITE" id="PS51192">
    <property type="entry name" value="HELICASE_ATP_BIND_1"/>
    <property type="match status" value="1"/>
</dbReference>
<dbReference type="Proteomes" id="UP001177023">
    <property type="component" value="Unassembled WGS sequence"/>
</dbReference>
<dbReference type="GO" id="GO:0006281">
    <property type="term" value="P:DNA repair"/>
    <property type="evidence" value="ECO:0007669"/>
    <property type="project" value="TreeGrafter"/>
</dbReference>
<evidence type="ECO:0000259" key="3">
    <source>
        <dbReference type="PROSITE" id="PS51192"/>
    </source>
</evidence>
<evidence type="ECO:0000256" key="1">
    <source>
        <dbReference type="ARBA" id="ARBA00022801"/>
    </source>
</evidence>
<dbReference type="CDD" id="cd18010">
    <property type="entry name" value="DEXHc_HARP_SMARCAL1"/>
    <property type="match status" value="1"/>
</dbReference>
<feature type="region of interest" description="Disordered" evidence="2">
    <location>
        <begin position="1"/>
        <end position="84"/>
    </location>
</feature>
<dbReference type="SUPFAM" id="SSF52540">
    <property type="entry name" value="P-loop containing nucleoside triphosphate hydrolases"/>
    <property type="match status" value="2"/>
</dbReference>
<dbReference type="InterPro" id="IPR001650">
    <property type="entry name" value="Helicase_C-like"/>
</dbReference>
<protein>
    <recommendedName>
        <fullName evidence="7">SWI/SNF-related matrix-associated actin-dependent regulator of chromatin subfamily A-like protein 1</fullName>
    </recommendedName>
</protein>
<evidence type="ECO:0000313" key="5">
    <source>
        <dbReference type="EMBL" id="CAJ0586729.1"/>
    </source>
</evidence>
<dbReference type="EMBL" id="CATQJA010002709">
    <property type="protein sequence ID" value="CAJ0586729.1"/>
    <property type="molecule type" value="Genomic_DNA"/>
</dbReference>
<dbReference type="SMART" id="SM00487">
    <property type="entry name" value="DEXDc"/>
    <property type="match status" value="1"/>
</dbReference>
<dbReference type="PANTHER" id="PTHR45766">
    <property type="entry name" value="DNA ANNEALING HELICASE AND ENDONUCLEASE ZRANB3 FAMILY MEMBER"/>
    <property type="match status" value="1"/>
</dbReference>
<dbReference type="InterPro" id="IPR027417">
    <property type="entry name" value="P-loop_NTPase"/>
</dbReference>
<feature type="domain" description="Helicase C-terminal" evidence="4">
    <location>
        <begin position="567"/>
        <end position="727"/>
    </location>
</feature>
<keyword evidence="6" id="KW-1185">Reference proteome</keyword>
<feature type="compositionally biased region" description="Polar residues" evidence="2">
    <location>
        <begin position="136"/>
        <end position="151"/>
    </location>
</feature>
<dbReference type="InterPro" id="IPR014001">
    <property type="entry name" value="Helicase_ATP-bd"/>
</dbReference>
<sequence length="882" mass="99604">MQELTDEQRETIRKNRERALQIRAEKNKPLTDEQRATIERNKERALQIRAEKERQRNEQLNSAPPTTSSVSPPTNAELTDEQRERIRQNRERAQKIREEKLRNAQAGPTTSPPATSNPEDRRANVFSIFEKAHTAGPSTSTGDANLSSGVTRTPPVPAKNMPKSRIRVVFKIHDEDTAVITYSPYHDAINEALRKVPSRRFDEKARKNFILFRDIKRCERELKALPNVEVTLDSIPDEICQLLCRDDHLKQAVPNDLRNMVDPVLIDFAYAYQKEGIAFGIARNGRVLIADEMGLGKSIQALGVARFFRADWPLVIICPAAVTTTWSDTVRRFLPQAVKKERIHLLTKKLDELPQDRRSSTVIIMSYDQMTAREDLLIKNRFLTYIFDESHQLKEGKAKRTMVAQKLAKIAHHVILLSGTPALSKPAELFSQVRLVDPTLFTRFDDFAMRYCDAKEGPFGLEAKGCSNTEELTAILKKRIMIRRMKNVVLKTLPPKKREIVFIEDGKINLKLQSLQDAKNLFESRRGGNGGDVFSKGSGAFDSLMQYYQETGIAKAAAVSEHVIRTYFPDFENGVRPSRKVLIFGHHHIVLDTLEHEVKSRGIGYVRIDGHTPQQQRGLNCDRFQNDDDCLVAVLSTTAAGVGITLTAASIVVFAELHWTPGTLQQAEDRAHRVGQLHEVQVQYLIAKHTADDYILPILEKKMSILDQVELNSENFQDATRRHENVNRGQVKRPLTDWLGEAPAVPPKKDAIDPMSEKKSLCDGEKQPEEMPAKPKRRFMMSVPLLTKPILKRQQTVDRPCEMDLLPPTTPPSSTERSKNNSESEPTNHGNEPVLPPISRPSPSAGQFHGATHLSPSSSFRANRPTNIIIKDPLANRLAAFS</sequence>
<feature type="compositionally biased region" description="Polar residues" evidence="2">
    <location>
        <begin position="854"/>
        <end position="866"/>
    </location>
</feature>
<evidence type="ECO:0000313" key="6">
    <source>
        <dbReference type="Proteomes" id="UP001177023"/>
    </source>
</evidence>
<gene>
    <name evidence="5" type="ORF">MSPICULIGERA_LOCUS24717</name>
</gene>
<feature type="region of interest" description="Disordered" evidence="2">
    <location>
        <begin position="132"/>
        <end position="159"/>
    </location>
</feature>
<dbReference type="PANTHER" id="PTHR45766:SF6">
    <property type="entry name" value="SWI_SNF-RELATED MATRIX-ASSOCIATED ACTIN-DEPENDENT REGULATOR OF CHROMATIN SUBFAMILY A-LIKE PROTEIN 1"/>
    <property type="match status" value="1"/>
</dbReference>
<accession>A0AA36GAU6</accession>
<dbReference type="GO" id="GO:0005524">
    <property type="term" value="F:ATP binding"/>
    <property type="evidence" value="ECO:0007669"/>
    <property type="project" value="InterPro"/>
</dbReference>
<dbReference type="Pfam" id="PF00176">
    <property type="entry name" value="SNF2-rel_dom"/>
    <property type="match status" value="1"/>
</dbReference>
<dbReference type="AlphaFoldDB" id="A0AA36GAU6"/>
<dbReference type="GO" id="GO:0043596">
    <property type="term" value="C:nuclear replication fork"/>
    <property type="evidence" value="ECO:0007669"/>
    <property type="project" value="TreeGrafter"/>
</dbReference>
<dbReference type="GO" id="GO:0016787">
    <property type="term" value="F:hydrolase activity"/>
    <property type="evidence" value="ECO:0007669"/>
    <property type="project" value="UniProtKB-KW"/>
</dbReference>
<feature type="domain" description="Helicase ATP-binding" evidence="3">
    <location>
        <begin position="278"/>
        <end position="439"/>
    </location>
</feature>
<organism evidence="5 6">
    <name type="scientific">Mesorhabditis spiculigera</name>
    <dbReference type="NCBI Taxonomy" id="96644"/>
    <lineage>
        <taxon>Eukaryota</taxon>
        <taxon>Metazoa</taxon>
        <taxon>Ecdysozoa</taxon>
        <taxon>Nematoda</taxon>
        <taxon>Chromadorea</taxon>
        <taxon>Rhabditida</taxon>
        <taxon>Rhabditina</taxon>
        <taxon>Rhabditomorpha</taxon>
        <taxon>Rhabditoidea</taxon>
        <taxon>Rhabditidae</taxon>
        <taxon>Mesorhabditinae</taxon>
        <taxon>Mesorhabditis</taxon>
    </lineage>
</organism>
<name>A0AA36GAU6_9BILA</name>
<dbReference type="InterPro" id="IPR000330">
    <property type="entry name" value="SNF2_N"/>
</dbReference>
<feature type="region of interest" description="Disordered" evidence="2">
    <location>
        <begin position="96"/>
        <end position="120"/>
    </location>
</feature>
<feature type="non-terminal residue" evidence="5">
    <location>
        <position position="1"/>
    </location>
</feature>
<dbReference type="InterPro" id="IPR038718">
    <property type="entry name" value="SNF2-like_sf"/>
</dbReference>
<feature type="region of interest" description="Disordered" evidence="2">
    <location>
        <begin position="740"/>
        <end position="866"/>
    </location>
</feature>
<keyword evidence="1" id="KW-0378">Hydrolase</keyword>
<feature type="compositionally biased region" description="Polar residues" evidence="2">
    <location>
        <begin position="106"/>
        <end position="117"/>
    </location>
</feature>
<dbReference type="Pfam" id="PF00271">
    <property type="entry name" value="Helicase_C"/>
    <property type="match status" value="1"/>
</dbReference>
<proteinExistence type="predicted"/>
<reference evidence="5" key="1">
    <citation type="submission" date="2023-06" db="EMBL/GenBank/DDBJ databases">
        <authorList>
            <person name="Delattre M."/>
        </authorList>
    </citation>
    <scope>NUCLEOTIDE SEQUENCE</scope>
    <source>
        <strain evidence="5">AF72</strain>
    </source>
</reference>